<keyword evidence="1" id="KW-0812">Transmembrane</keyword>
<evidence type="ECO:0000313" key="2">
    <source>
        <dbReference type="EMBL" id="MDK7186993.1"/>
    </source>
</evidence>
<dbReference type="AlphaFoldDB" id="A0AAJ1V2G3"/>
<evidence type="ECO:0000256" key="1">
    <source>
        <dbReference type="SAM" id="Phobius"/>
    </source>
</evidence>
<keyword evidence="1" id="KW-0472">Membrane</keyword>
<organism evidence="2 3">
    <name type="scientific">Facklamia hominis</name>
    <dbReference type="NCBI Taxonomy" id="178214"/>
    <lineage>
        <taxon>Bacteria</taxon>
        <taxon>Bacillati</taxon>
        <taxon>Bacillota</taxon>
        <taxon>Bacilli</taxon>
        <taxon>Lactobacillales</taxon>
        <taxon>Aerococcaceae</taxon>
        <taxon>Facklamia</taxon>
    </lineage>
</organism>
<feature type="transmembrane region" description="Helical" evidence="1">
    <location>
        <begin position="7"/>
        <end position="26"/>
    </location>
</feature>
<proteinExistence type="predicted"/>
<dbReference type="RefSeq" id="WP_006908839.1">
    <property type="nucleotide sequence ID" value="NZ_CAUPDI010000006.1"/>
</dbReference>
<evidence type="ECO:0000313" key="3">
    <source>
        <dbReference type="Proteomes" id="UP001229251"/>
    </source>
</evidence>
<dbReference type="EMBL" id="JASOOE010000005">
    <property type="protein sequence ID" value="MDK7186993.1"/>
    <property type="molecule type" value="Genomic_DNA"/>
</dbReference>
<comment type="caution">
    <text evidence="2">The sequence shown here is derived from an EMBL/GenBank/DDBJ whole genome shotgun (WGS) entry which is preliminary data.</text>
</comment>
<gene>
    <name evidence="2" type="ORF">QP433_03275</name>
</gene>
<keyword evidence="1" id="KW-1133">Transmembrane helix</keyword>
<sequence>MVKKNLWLILAIIAFITLILSIYMSYKTGKTEYAWIIGSMLFGIGCGSKYNKEKNK</sequence>
<protein>
    <submittedName>
        <fullName evidence="2">Uncharacterized protein</fullName>
    </submittedName>
</protein>
<accession>A0AAJ1V2G3</accession>
<feature type="transmembrane region" description="Helical" evidence="1">
    <location>
        <begin position="32"/>
        <end position="50"/>
    </location>
</feature>
<dbReference type="Proteomes" id="UP001229251">
    <property type="component" value="Unassembled WGS sequence"/>
</dbReference>
<name>A0AAJ1V2G3_9LACT</name>
<reference evidence="2" key="1">
    <citation type="submission" date="2023-05" db="EMBL/GenBank/DDBJ databases">
        <title>Cataloging the Phylogenetic Diversity of Human Bladder Bacteria.</title>
        <authorList>
            <person name="Du J."/>
        </authorList>
    </citation>
    <scope>NUCLEOTIDE SEQUENCE</scope>
    <source>
        <strain evidence="2">UMB1231</strain>
    </source>
</reference>